<evidence type="ECO:0000313" key="23">
    <source>
        <dbReference type="Proteomes" id="UP000390763"/>
    </source>
</evidence>
<dbReference type="GO" id="GO:0008360">
    <property type="term" value="P:regulation of cell shape"/>
    <property type="evidence" value="ECO:0007669"/>
    <property type="project" value="UniProtKB-KW"/>
</dbReference>
<dbReference type="AlphaFoldDB" id="A0A3E5DU36"/>
<evidence type="ECO:0000256" key="6">
    <source>
        <dbReference type="ARBA" id="ARBA00032370"/>
    </source>
</evidence>
<evidence type="ECO:0000256" key="4">
    <source>
        <dbReference type="ARBA" id="ARBA00022989"/>
    </source>
</evidence>
<feature type="transmembrane region" description="Helical" evidence="8">
    <location>
        <begin position="457"/>
        <end position="476"/>
    </location>
</feature>
<dbReference type="PANTHER" id="PTHR30474:SF1">
    <property type="entry name" value="PEPTIDOGLYCAN GLYCOSYLTRANSFERASE MRDB"/>
    <property type="match status" value="1"/>
</dbReference>
<dbReference type="EMBL" id="JAPDUS010000033">
    <property type="protein sequence ID" value="MCW4094587.1"/>
    <property type="molecule type" value="Genomic_DNA"/>
</dbReference>
<dbReference type="EMBL" id="JAPDVD010000001">
    <property type="protein sequence ID" value="MCW4138687.1"/>
    <property type="molecule type" value="Genomic_DNA"/>
</dbReference>
<evidence type="ECO:0000313" key="12">
    <source>
        <dbReference type="EMBL" id="MQO03115.1"/>
    </source>
</evidence>
<dbReference type="EMBL" id="QRIN01000054">
    <property type="protein sequence ID" value="RHG64016.1"/>
    <property type="molecule type" value="Genomic_DNA"/>
</dbReference>
<dbReference type="EMBL" id="VZBT01000032">
    <property type="protein sequence ID" value="MQO03115.1"/>
    <property type="molecule type" value="Genomic_DNA"/>
</dbReference>
<keyword evidence="2 8" id="KW-0812">Transmembrane</keyword>
<dbReference type="GO" id="GO:0032153">
    <property type="term" value="C:cell division site"/>
    <property type="evidence" value="ECO:0007669"/>
    <property type="project" value="TreeGrafter"/>
</dbReference>
<organism evidence="15 21">
    <name type="scientific">Segatella copri</name>
    <dbReference type="NCBI Taxonomy" id="165179"/>
    <lineage>
        <taxon>Bacteria</taxon>
        <taxon>Pseudomonadati</taxon>
        <taxon>Bacteroidota</taxon>
        <taxon>Bacteroidia</taxon>
        <taxon>Bacteroidales</taxon>
        <taxon>Prevotellaceae</taxon>
        <taxon>Segatella</taxon>
    </lineage>
</organism>
<comment type="caution">
    <text evidence="15">The sequence shown here is derived from an EMBL/GenBank/DDBJ whole genome shotgun (WGS) entry which is preliminary data.</text>
</comment>
<dbReference type="EMBL" id="QRVA01000047">
    <property type="protein sequence ID" value="RGS11867.1"/>
    <property type="molecule type" value="Genomic_DNA"/>
</dbReference>
<evidence type="ECO:0000256" key="7">
    <source>
        <dbReference type="ARBA" id="ARBA00033270"/>
    </source>
</evidence>
<keyword evidence="3" id="KW-0133">Cell shape</keyword>
<dbReference type="InterPro" id="IPR001182">
    <property type="entry name" value="FtsW/RodA"/>
</dbReference>
<evidence type="ECO:0000313" key="13">
    <source>
        <dbReference type="EMBL" id="MQO56825.1"/>
    </source>
</evidence>
<feature type="transmembrane region" description="Helical" evidence="8">
    <location>
        <begin position="297"/>
        <end position="314"/>
    </location>
</feature>
<evidence type="ECO:0000313" key="17">
    <source>
        <dbReference type="EMBL" id="RHK08880.1"/>
    </source>
</evidence>
<evidence type="ECO:0000313" key="18">
    <source>
        <dbReference type="Proteomes" id="UP000283872"/>
    </source>
</evidence>
<dbReference type="InterPro" id="IPR018365">
    <property type="entry name" value="Cell_cycle_FtsW-rel_CS"/>
</dbReference>
<feature type="transmembrane region" description="Helical" evidence="8">
    <location>
        <begin position="51"/>
        <end position="69"/>
    </location>
</feature>
<evidence type="ECO:0000313" key="19">
    <source>
        <dbReference type="Proteomes" id="UP000284548"/>
    </source>
</evidence>
<keyword evidence="4 8" id="KW-1133">Transmembrane helix</keyword>
<evidence type="ECO:0000313" key="21">
    <source>
        <dbReference type="Proteomes" id="UP000286501"/>
    </source>
</evidence>
<feature type="transmembrane region" description="Helical" evidence="8">
    <location>
        <begin position="217"/>
        <end position="237"/>
    </location>
</feature>
<dbReference type="Proteomes" id="UP000284548">
    <property type="component" value="Unassembled WGS sequence"/>
</dbReference>
<dbReference type="Proteomes" id="UP001209074">
    <property type="component" value="Unassembled WGS sequence"/>
</dbReference>
<dbReference type="NCBIfam" id="NF037961">
    <property type="entry name" value="RodA_shape"/>
    <property type="match status" value="2"/>
</dbReference>
<feature type="transmembrane region" description="Helical" evidence="8">
    <location>
        <begin position="183"/>
        <end position="205"/>
    </location>
</feature>
<reference evidence="22 23" key="2">
    <citation type="submission" date="2019-09" db="EMBL/GenBank/DDBJ databases">
        <title>Distinct polysaccharide growth profiles of human intestinal Prevotella copri isolates.</title>
        <authorList>
            <person name="Fehlner-Peach H."/>
            <person name="Magnabosco C."/>
            <person name="Raghavan V."/>
            <person name="Scher J.U."/>
            <person name="Tett A."/>
            <person name="Cox L.M."/>
            <person name="Gottsegen C."/>
            <person name="Watters A."/>
            <person name="Wiltshire- Gordon J.D."/>
            <person name="Segata N."/>
            <person name="Bonneau R."/>
            <person name="Littman D.R."/>
        </authorList>
    </citation>
    <scope>NUCLEOTIDE SEQUENCE [LARGE SCALE GENOMIC DNA]</scope>
    <source>
        <strain evidence="13 22">BVe41219</strain>
        <strain evidence="23">iAK279</strain>
        <strain evidence="12">IAK279</strain>
    </source>
</reference>
<dbReference type="Proteomes" id="UP000286211">
    <property type="component" value="Unassembled WGS sequence"/>
</dbReference>
<dbReference type="EMBL" id="JAPDUM010000001">
    <property type="protein sequence ID" value="MCW4164065.1"/>
    <property type="molecule type" value="Genomic_DNA"/>
</dbReference>
<feature type="transmembrane region" description="Helical" evidence="8">
    <location>
        <begin position="145"/>
        <end position="162"/>
    </location>
</feature>
<dbReference type="EMBL" id="QRKB01000047">
    <property type="protein sequence ID" value="RHH77082.1"/>
    <property type="molecule type" value="Genomic_DNA"/>
</dbReference>
<reference evidence="9" key="3">
    <citation type="submission" date="2022-11" db="EMBL/GenBank/DDBJ databases">
        <title>Genomic repertoires linked with pathogenic potency of arthritogenic Prevotella copri isolated from the gut of rheumatoid arthritis patients.</title>
        <authorList>
            <person name="Nii T."/>
            <person name="Maeda Y."/>
            <person name="Motooka D."/>
            <person name="Naito M."/>
            <person name="Matsumoto Y."/>
            <person name="Ogawa T."/>
            <person name="Oguro-Igashira E."/>
            <person name="Kishikawa T."/>
            <person name="Yamashita M."/>
            <person name="Koizumi S."/>
            <person name="Kurakawa T."/>
            <person name="Okumura R."/>
            <person name="Kayama H."/>
            <person name="Murakami M."/>
            <person name="Sakaguchi T."/>
            <person name="Das B."/>
            <person name="Nakamura S."/>
            <person name="Okada Y."/>
            <person name="Kumanogoh A."/>
            <person name="Takeda K."/>
        </authorList>
    </citation>
    <scope>NUCLEOTIDE SEQUENCE</scope>
    <source>
        <strain evidence="10">H105_2-2</strain>
        <strain evidence="9">N016-13</strain>
        <strain evidence="11">RA-N001-16</strain>
    </source>
</reference>
<reference evidence="18 19" key="1">
    <citation type="submission" date="2018-08" db="EMBL/GenBank/DDBJ databases">
        <title>A genome reference for cultivated species of the human gut microbiota.</title>
        <authorList>
            <person name="Zou Y."/>
            <person name="Xue W."/>
            <person name="Luo G."/>
        </authorList>
    </citation>
    <scope>NUCLEOTIDE SEQUENCE [LARGE SCALE GENOMIC DNA]</scope>
    <source>
        <strain evidence="14 18">AF24-12</strain>
        <strain evidence="17 20">AF46-2NS</strain>
        <strain evidence="16 19">AM16-54</strain>
        <strain evidence="15 21">AM22-1</strain>
    </source>
</reference>
<evidence type="ECO:0000256" key="3">
    <source>
        <dbReference type="ARBA" id="ARBA00022960"/>
    </source>
</evidence>
<evidence type="ECO:0000256" key="1">
    <source>
        <dbReference type="ARBA" id="ARBA00004141"/>
    </source>
</evidence>
<evidence type="ECO:0000256" key="8">
    <source>
        <dbReference type="SAM" id="Phobius"/>
    </source>
</evidence>
<dbReference type="GO" id="GO:0005886">
    <property type="term" value="C:plasma membrane"/>
    <property type="evidence" value="ECO:0007669"/>
    <property type="project" value="TreeGrafter"/>
</dbReference>
<proteinExistence type="predicted"/>
<dbReference type="PROSITE" id="PS00428">
    <property type="entry name" value="FTSW_RODA_SPOVE"/>
    <property type="match status" value="1"/>
</dbReference>
<sequence length="487" mass="54333">MIDNKQPSVLASLDWWTIGIYLVLLIFGWVSVCGASYNYGDNEIFSLGARSGMQIIWIGTSIALGLVILLLDDRFYDTFSYVIYGVLILLLFATIFNPHSIKGSHSWLVLGPLRLQPAEFGKFATALAVAKFMSSYGFSMQNLKHFMAAVGIIVLPMLCIVGQRETGSALVYLSFFLMLYREGMPGAILFTGVSMVAYFVVGVKYENVMMWDTYTSVGKFVVLLLVQIFTAGMVNSYTGDRKQALMILAYSVGITLLFVLFSTYVIPFDIVWIQLFLCAMLIGFLVYQGLRTRFRNYFLISIFSLGSIAFFYSADYVLNHVMEPHQRVRINVLLGLDEDLAGAGYNVHQSEIAIGSGGLQGKGFLNGTQTKLKFVPEQDTDFIFCTVGEEEGFLGSAGVLLLFLALILRLMHLAERQPYKFGRIYGYCVLSVFLFHLFINVGMVLGLTPVIGIPLPFFSYGGSSLWGFTILLFIFLRIDAGRNLVRS</sequence>
<evidence type="ECO:0000256" key="2">
    <source>
        <dbReference type="ARBA" id="ARBA00022692"/>
    </source>
</evidence>
<dbReference type="Proteomes" id="UP000283872">
    <property type="component" value="Unassembled WGS sequence"/>
</dbReference>
<evidence type="ECO:0000313" key="10">
    <source>
        <dbReference type="EMBL" id="MCW4138687.1"/>
    </source>
</evidence>
<feature type="transmembrane region" description="Helical" evidence="8">
    <location>
        <begin position="81"/>
        <end position="99"/>
    </location>
</feature>
<dbReference type="GO" id="GO:0015648">
    <property type="term" value="F:lipid-linked peptidoglycan transporter activity"/>
    <property type="evidence" value="ECO:0007669"/>
    <property type="project" value="TreeGrafter"/>
</dbReference>
<evidence type="ECO:0000313" key="22">
    <source>
        <dbReference type="Proteomes" id="UP000358159"/>
    </source>
</evidence>
<evidence type="ECO:0000313" key="9">
    <source>
        <dbReference type="EMBL" id="MCW4094587.1"/>
    </source>
</evidence>
<evidence type="ECO:0000313" key="20">
    <source>
        <dbReference type="Proteomes" id="UP000286211"/>
    </source>
</evidence>
<feature type="transmembrane region" description="Helical" evidence="8">
    <location>
        <begin position="244"/>
        <end position="266"/>
    </location>
</feature>
<comment type="subcellular location">
    <subcellularLocation>
        <location evidence="1">Membrane</location>
        <topology evidence="1">Multi-pass membrane protein</topology>
    </subcellularLocation>
</comment>
<feature type="transmembrane region" description="Helical" evidence="8">
    <location>
        <begin position="424"/>
        <end position="445"/>
    </location>
</feature>
<protein>
    <recommendedName>
        <fullName evidence="7">Cell wall polymerase</fullName>
    </recommendedName>
    <alternativeName>
        <fullName evidence="6">Peptidoglycan polymerase</fullName>
    </alternativeName>
</protein>
<accession>A0A3E5DU36</accession>
<dbReference type="Pfam" id="PF01098">
    <property type="entry name" value="FTSW_RODA_SPOVE"/>
    <property type="match status" value="2"/>
</dbReference>
<evidence type="ECO:0000313" key="14">
    <source>
        <dbReference type="EMBL" id="RGS11867.1"/>
    </source>
</evidence>
<dbReference type="Proteomes" id="UP001209476">
    <property type="component" value="Unassembled WGS sequence"/>
</dbReference>
<evidence type="ECO:0000313" key="16">
    <source>
        <dbReference type="EMBL" id="RHH77082.1"/>
    </source>
</evidence>
<dbReference type="Proteomes" id="UP000358159">
    <property type="component" value="Unassembled WGS sequence"/>
</dbReference>
<feature type="transmembrane region" description="Helical" evidence="8">
    <location>
        <begin position="15"/>
        <end position="39"/>
    </location>
</feature>
<dbReference type="RefSeq" id="WP_117587738.1">
    <property type="nucleotide sequence ID" value="NZ_CP156891.1"/>
</dbReference>
<evidence type="ECO:0000256" key="5">
    <source>
        <dbReference type="ARBA" id="ARBA00023136"/>
    </source>
</evidence>
<evidence type="ECO:0000313" key="15">
    <source>
        <dbReference type="EMBL" id="RHG64016.1"/>
    </source>
</evidence>
<evidence type="ECO:0000313" key="11">
    <source>
        <dbReference type="EMBL" id="MCW4164065.1"/>
    </source>
</evidence>
<feature type="transmembrane region" description="Helical" evidence="8">
    <location>
        <begin position="393"/>
        <end position="412"/>
    </location>
</feature>
<name>A0A3E5DU36_9BACT</name>
<dbReference type="Proteomes" id="UP000390763">
    <property type="component" value="Unassembled WGS sequence"/>
</dbReference>
<keyword evidence="5 8" id="KW-0472">Membrane</keyword>
<dbReference type="GO" id="GO:0051301">
    <property type="term" value="P:cell division"/>
    <property type="evidence" value="ECO:0007669"/>
    <property type="project" value="InterPro"/>
</dbReference>
<dbReference type="Proteomes" id="UP000286501">
    <property type="component" value="Unassembled WGS sequence"/>
</dbReference>
<dbReference type="Proteomes" id="UP001208620">
    <property type="component" value="Unassembled WGS sequence"/>
</dbReference>
<gene>
    <name evidence="9" type="primary">rodA</name>
    <name evidence="17" type="ORF">DW079_12000</name>
    <name evidence="16" type="ORF">DW192_13855</name>
    <name evidence="15" type="ORF">DW250_11730</name>
    <name evidence="14" type="ORF">DWY11_13610</name>
    <name evidence="13" type="ORF">F7D42_14205</name>
    <name evidence="12" type="ORF">F7D62_03110</name>
    <name evidence="11" type="ORF">ONS98_02250</name>
    <name evidence="10" type="ORF">ONT01_13130</name>
    <name evidence="9" type="ORF">ONT05_13725</name>
</gene>
<dbReference type="EMBL" id="QRNB01000073">
    <property type="protein sequence ID" value="RHK08880.1"/>
    <property type="molecule type" value="Genomic_DNA"/>
</dbReference>
<feature type="transmembrane region" description="Helical" evidence="8">
    <location>
        <begin position="272"/>
        <end position="290"/>
    </location>
</feature>
<dbReference type="PANTHER" id="PTHR30474">
    <property type="entry name" value="CELL CYCLE PROTEIN"/>
    <property type="match status" value="1"/>
</dbReference>
<dbReference type="EMBL" id="VZAZ01000069">
    <property type="protein sequence ID" value="MQO56825.1"/>
    <property type="molecule type" value="Genomic_DNA"/>
</dbReference>